<comment type="caution">
    <text evidence="2">The sequence shown here is derived from an EMBL/GenBank/DDBJ whole genome shotgun (WGS) entry which is preliminary data.</text>
</comment>
<protein>
    <recommendedName>
        <fullName evidence="1">Aminoglycoside phosphotransferase domain-containing protein</fullName>
    </recommendedName>
</protein>
<reference evidence="2" key="1">
    <citation type="submission" date="2020-10" db="EMBL/GenBank/DDBJ databases">
        <authorList>
            <person name="Gilroy R."/>
        </authorList>
    </citation>
    <scope>NUCLEOTIDE SEQUENCE</scope>
    <source>
        <strain evidence="2">ChiSxjej2B14-6234</strain>
    </source>
</reference>
<feature type="domain" description="Aminoglycoside phosphotransferase" evidence="1">
    <location>
        <begin position="17"/>
        <end position="212"/>
    </location>
</feature>
<dbReference type="Pfam" id="PF01636">
    <property type="entry name" value="APH"/>
    <property type="match status" value="1"/>
</dbReference>
<reference evidence="2" key="2">
    <citation type="journal article" date="2021" name="PeerJ">
        <title>Extensive microbial diversity within the chicken gut microbiome revealed by metagenomics and culture.</title>
        <authorList>
            <person name="Gilroy R."/>
            <person name="Ravi A."/>
            <person name="Getino M."/>
            <person name="Pursley I."/>
            <person name="Horton D.L."/>
            <person name="Alikhan N.F."/>
            <person name="Baker D."/>
            <person name="Gharbi K."/>
            <person name="Hall N."/>
            <person name="Watson M."/>
            <person name="Adriaenssens E.M."/>
            <person name="Foster-Nyarko E."/>
            <person name="Jarju S."/>
            <person name="Secka A."/>
            <person name="Antonio M."/>
            <person name="Oren A."/>
            <person name="Chaudhuri R.R."/>
            <person name="La Ragione R."/>
            <person name="Hildebrand F."/>
            <person name="Pallen M.J."/>
        </authorList>
    </citation>
    <scope>NUCLEOTIDE SEQUENCE</scope>
    <source>
        <strain evidence="2">ChiSxjej2B14-6234</strain>
    </source>
</reference>
<evidence type="ECO:0000313" key="3">
    <source>
        <dbReference type="Proteomes" id="UP000886887"/>
    </source>
</evidence>
<dbReference type="EMBL" id="DVFJ01000006">
    <property type="protein sequence ID" value="HIQ70970.1"/>
    <property type="molecule type" value="Genomic_DNA"/>
</dbReference>
<dbReference type="InterPro" id="IPR011009">
    <property type="entry name" value="Kinase-like_dom_sf"/>
</dbReference>
<accession>A0A9D1CPU9</accession>
<name>A0A9D1CPU9_9FIRM</name>
<evidence type="ECO:0000259" key="1">
    <source>
        <dbReference type="Pfam" id="PF01636"/>
    </source>
</evidence>
<evidence type="ECO:0000313" key="2">
    <source>
        <dbReference type="EMBL" id="HIQ70970.1"/>
    </source>
</evidence>
<organism evidence="2 3">
    <name type="scientific">Candidatus Onthenecus intestinigallinarum</name>
    <dbReference type="NCBI Taxonomy" id="2840875"/>
    <lineage>
        <taxon>Bacteria</taxon>
        <taxon>Bacillati</taxon>
        <taxon>Bacillota</taxon>
        <taxon>Clostridia</taxon>
        <taxon>Eubacteriales</taxon>
        <taxon>Candidatus Onthenecus</taxon>
    </lineage>
</organism>
<proteinExistence type="predicted"/>
<dbReference type="Proteomes" id="UP000886887">
    <property type="component" value="Unassembled WGS sequence"/>
</dbReference>
<gene>
    <name evidence="2" type="ORF">IAB73_02015</name>
</gene>
<sequence length="270" mass="30155">MQDKDGIVVARVQSGARSCVLKCFQVEAYRREISNYQALRSLHVPTLAVLAQTDSALLLEDVDASPVYRLGTAADLADPVVAMRLAGWYRQLHQRGYAHVARHGAGLYDEADFFTREHIAEIQEKTGTQADAVWGLLEERFDAICEMLGRTRRTLTYNDFYHTNLVVARDRSAALMFDYNLLGKGYAYSDVRNVLSSLAPQSRDAFLAAYGAVDPLEMAVDDVVSPVVTLYMACRRPRFPSWAEGLIDEMHTALADKIRRLTDGASKQTT</sequence>
<dbReference type="InterPro" id="IPR002575">
    <property type="entry name" value="Aminoglycoside_PTrfase"/>
</dbReference>
<dbReference type="SUPFAM" id="SSF56112">
    <property type="entry name" value="Protein kinase-like (PK-like)"/>
    <property type="match status" value="1"/>
</dbReference>
<dbReference type="AlphaFoldDB" id="A0A9D1CPU9"/>